<evidence type="ECO:0000313" key="8">
    <source>
        <dbReference type="Proteomes" id="UP000479000"/>
    </source>
</evidence>
<keyword evidence="3 6" id="KW-1133">Transmembrane helix</keyword>
<dbReference type="Gene3D" id="1.20.1250.20">
    <property type="entry name" value="MFS general substrate transporter like domains"/>
    <property type="match status" value="1"/>
</dbReference>
<evidence type="ECO:0000313" key="7">
    <source>
        <dbReference type="EMBL" id="CAB0002901.1"/>
    </source>
</evidence>
<dbReference type="SUPFAM" id="SSF103473">
    <property type="entry name" value="MFS general substrate transporter"/>
    <property type="match status" value="1"/>
</dbReference>
<organism evidence="7 8">
    <name type="scientific">Nesidiocoris tenuis</name>
    <dbReference type="NCBI Taxonomy" id="355587"/>
    <lineage>
        <taxon>Eukaryota</taxon>
        <taxon>Metazoa</taxon>
        <taxon>Ecdysozoa</taxon>
        <taxon>Arthropoda</taxon>
        <taxon>Hexapoda</taxon>
        <taxon>Insecta</taxon>
        <taxon>Pterygota</taxon>
        <taxon>Neoptera</taxon>
        <taxon>Paraneoptera</taxon>
        <taxon>Hemiptera</taxon>
        <taxon>Heteroptera</taxon>
        <taxon>Panheteroptera</taxon>
        <taxon>Cimicomorpha</taxon>
        <taxon>Miridae</taxon>
        <taxon>Dicyphina</taxon>
        <taxon>Nesidiocoris</taxon>
    </lineage>
</organism>
<dbReference type="Proteomes" id="UP000479000">
    <property type="component" value="Unassembled WGS sequence"/>
</dbReference>
<dbReference type="EMBL" id="CADCXU010013159">
    <property type="protein sequence ID" value="CAB0002901.1"/>
    <property type="molecule type" value="Genomic_DNA"/>
</dbReference>
<dbReference type="OrthoDB" id="2985014at2759"/>
<evidence type="ECO:0000256" key="2">
    <source>
        <dbReference type="ARBA" id="ARBA00022692"/>
    </source>
</evidence>
<comment type="subcellular location">
    <subcellularLocation>
        <location evidence="1">Membrane</location>
        <topology evidence="1">Multi-pass membrane protein</topology>
    </subcellularLocation>
</comment>
<dbReference type="PANTHER" id="PTHR11662:SF77">
    <property type="entry name" value="MAJOR FACILITATOR SUPERFAMILY TRANSPORTER 17, ISOFORM F"/>
    <property type="match status" value="1"/>
</dbReference>
<dbReference type="Pfam" id="PF07690">
    <property type="entry name" value="MFS_1"/>
    <property type="match status" value="1"/>
</dbReference>
<evidence type="ECO:0000256" key="1">
    <source>
        <dbReference type="ARBA" id="ARBA00004141"/>
    </source>
</evidence>
<gene>
    <name evidence="7" type="ORF">NTEN_LOCUS8637</name>
</gene>
<dbReference type="InterPro" id="IPR011701">
    <property type="entry name" value="MFS"/>
</dbReference>
<dbReference type="InterPro" id="IPR050382">
    <property type="entry name" value="MFS_Na/Anion_cotransporter"/>
</dbReference>
<accession>A0A6H5GIW4</accession>
<keyword evidence="4 6" id="KW-0472">Membrane</keyword>
<proteinExistence type="predicted"/>
<feature type="transmembrane region" description="Helical" evidence="6">
    <location>
        <begin position="43"/>
        <end position="62"/>
    </location>
</feature>
<evidence type="ECO:0008006" key="9">
    <source>
        <dbReference type="Google" id="ProtNLM"/>
    </source>
</evidence>
<feature type="region of interest" description="Disordered" evidence="5">
    <location>
        <begin position="193"/>
        <end position="223"/>
    </location>
</feature>
<reference evidence="7 8" key="1">
    <citation type="submission" date="2020-02" db="EMBL/GenBank/DDBJ databases">
        <authorList>
            <person name="Ferguson B K."/>
        </authorList>
    </citation>
    <scope>NUCLEOTIDE SEQUENCE [LARGE SCALE GENOMIC DNA]</scope>
</reference>
<dbReference type="GO" id="GO:0022857">
    <property type="term" value="F:transmembrane transporter activity"/>
    <property type="evidence" value="ECO:0007669"/>
    <property type="project" value="InterPro"/>
</dbReference>
<dbReference type="GO" id="GO:0016020">
    <property type="term" value="C:membrane"/>
    <property type="evidence" value="ECO:0007669"/>
    <property type="project" value="UniProtKB-SubCell"/>
</dbReference>
<feature type="transmembrane region" description="Helical" evidence="6">
    <location>
        <begin position="14"/>
        <end position="36"/>
    </location>
</feature>
<name>A0A6H5GIW4_9HEMI</name>
<evidence type="ECO:0000256" key="5">
    <source>
        <dbReference type="SAM" id="MobiDB-lite"/>
    </source>
</evidence>
<protein>
    <recommendedName>
        <fullName evidence="9">Major facilitator superfamily (MFS) profile domain-containing protein</fullName>
    </recommendedName>
</protein>
<dbReference type="PANTHER" id="PTHR11662">
    <property type="entry name" value="SOLUTE CARRIER FAMILY 17"/>
    <property type="match status" value="1"/>
</dbReference>
<feature type="compositionally biased region" description="Basic and acidic residues" evidence="5">
    <location>
        <begin position="214"/>
        <end position="223"/>
    </location>
</feature>
<evidence type="ECO:0000256" key="4">
    <source>
        <dbReference type="ARBA" id="ARBA00023136"/>
    </source>
</evidence>
<keyword evidence="2 6" id="KW-0812">Transmembrane</keyword>
<dbReference type="GO" id="GO:0006820">
    <property type="term" value="P:monoatomic anion transport"/>
    <property type="evidence" value="ECO:0007669"/>
    <property type="project" value="TreeGrafter"/>
</dbReference>
<evidence type="ECO:0000256" key="3">
    <source>
        <dbReference type="ARBA" id="ARBA00022989"/>
    </source>
</evidence>
<dbReference type="AlphaFoldDB" id="A0A6H5GIW4"/>
<evidence type="ECO:0000256" key="6">
    <source>
        <dbReference type="SAM" id="Phobius"/>
    </source>
</evidence>
<keyword evidence="8" id="KW-1185">Reference proteome</keyword>
<sequence length="231" mass="26497">MRFGKNVKTLFTPVIPSIAGFTIGIGLTYPICGFIIAHYGWRVVFYTTGSLGCIWCIAWWYFAFDTPAEHPRISKQELTYIQKCTAPTMAATKTSAPPSKFSPYSPTIRKRNWKRSRRRKRRPHSNIRYYLIRTCQNVGILHYNTYLFFVRKPCISSISNEKLLPLDQTQTSSDIGTCNKKMENPLKLHLLQGSRNNRNSGDKKENLLTRARRDRPGGKTEAANRRFALAG</sequence>
<dbReference type="InterPro" id="IPR036259">
    <property type="entry name" value="MFS_trans_sf"/>
</dbReference>